<evidence type="ECO:0000256" key="4">
    <source>
        <dbReference type="ARBA" id="ARBA00005172"/>
    </source>
</evidence>
<keyword evidence="12" id="KW-0125">Carotenoid biosynthesis</keyword>
<comment type="catalytic activity">
    <reaction evidence="17">
        <text>gamma-carotene = all-trans-beta-carotene</text>
        <dbReference type="Rhea" id="RHEA:32239"/>
        <dbReference type="ChEBI" id="CHEBI:17579"/>
        <dbReference type="ChEBI" id="CHEBI:27740"/>
        <dbReference type="EC" id="5.5.1.19"/>
    </reaction>
</comment>
<name>A0A9P4KCZ9_9PLEO</name>
<keyword evidence="11 19" id="KW-0812">Transmembrane</keyword>
<dbReference type="GO" id="GO:0004311">
    <property type="term" value="F:geranylgeranyl diphosphate synthase activity"/>
    <property type="evidence" value="ECO:0007669"/>
    <property type="project" value="InterPro"/>
</dbReference>
<dbReference type="Proteomes" id="UP000800093">
    <property type="component" value="Unassembled WGS sequence"/>
</dbReference>
<evidence type="ECO:0000256" key="12">
    <source>
        <dbReference type="ARBA" id="ARBA00022746"/>
    </source>
</evidence>
<dbReference type="GO" id="GO:0016020">
    <property type="term" value="C:membrane"/>
    <property type="evidence" value="ECO:0007669"/>
    <property type="project" value="UniProtKB-SubCell"/>
</dbReference>
<comment type="pathway">
    <text evidence="3">Carotenoid biosynthesis; beta-carotene biosynthesis.</text>
</comment>
<dbReference type="SFLD" id="SFLDG01018">
    <property type="entry name" value="Squalene/Phytoene_Synthase_Lik"/>
    <property type="match status" value="1"/>
</dbReference>
<evidence type="ECO:0000256" key="19">
    <source>
        <dbReference type="SAM" id="Phobius"/>
    </source>
</evidence>
<dbReference type="InterPro" id="IPR008949">
    <property type="entry name" value="Isoprenoid_synthase_dom_sf"/>
</dbReference>
<keyword evidence="14 19" id="KW-0472">Membrane</keyword>
<keyword evidence="15" id="KW-0413">Isomerase</keyword>
<dbReference type="Pfam" id="PF00494">
    <property type="entry name" value="SQS_PSY"/>
    <property type="match status" value="1"/>
</dbReference>
<evidence type="ECO:0000313" key="21">
    <source>
        <dbReference type="Proteomes" id="UP000800093"/>
    </source>
</evidence>
<comment type="similarity">
    <text evidence="5">In the N-terminal section; belongs to the lycopene beta-cyclase family.</text>
</comment>
<dbReference type="SUPFAM" id="SSF48576">
    <property type="entry name" value="Terpenoid synthases"/>
    <property type="match status" value="1"/>
</dbReference>
<feature type="transmembrane region" description="Helical" evidence="19">
    <location>
        <begin position="153"/>
        <end position="170"/>
    </location>
</feature>
<dbReference type="PROSITE" id="PS01045">
    <property type="entry name" value="SQUALEN_PHYTOEN_SYN_2"/>
    <property type="match status" value="1"/>
</dbReference>
<dbReference type="CDD" id="cd00683">
    <property type="entry name" value="Trans_IPPS_HH"/>
    <property type="match status" value="1"/>
</dbReference>
<keyword evidence="16" id="KW-0511">Multifunctional enzyme</keyword>
<feature type="transmembrane region" description="Helical" evidence="19">
    <location>
        <begin position="36"/>
        <end position="55"/>
    </location>
</feature>
<reference evidence="21" key="1">
    <citation type="journal article" date="2020" name="Stud. Mycol.">
        <title>101 Dothideomycetes genomes: A test case for predicting lifestyles and emergence of pathogens.</title>
        <authorList>
            <person name="Haridas S."/>
            <person name="Albert R."/>
            <person name="Binder M."/>
            <person name="Bloem J."/>
            <person name="LaButti K."/>
            <person name="Salamov A."/>
            <person name="Andreopoulos B."/>
            <person name="Baker S."/>
            <person name="Barry K."/>
            <person name="Bills G."/>
            <person name="Bluhm B."/>
            <person name="Cannon C."/>
            <person name="Castanera R."/>
            <person name="Culley D."/>
            <person name="Daum C."/>
            <person name="Ezra D."/>
            <person name="Gonzalez J."/>
            <person name="Henrissat B."/>
            <person name="Kuo A."/>
            <person name="Liang C."/>
            <person name="Lipzen A."/>
            <person name="Lutzoni F."/>
            <person name="Magnuson J."/>
            <person name="Mondo S."/>
            <person name="Nolan M."/>
            <person name="Ohm R."/>
            <person name="Pangilinan J."/>
            <person name="Park H.-J."/>
            <person name="Ramirez L."/>
            <person name="Alfaro M."/>
            <person name="Sun H."/>
            <person name="Tritt A."/>
            <person name="Yoshinaga Y."/>
            <person name="Zwiers L.-H."/>
            <person name="Turgeon B."/>
            <person name="Goodwin S."/>
            <person name="Spatafora J."/>
            <person name="Crous P."/>
            <person name="Grigoriev I."/>
        </authorList>
    </citation>
    <scope>NUCLEOTIDE SEQUENCE [LARGE SCALE GENOMIC DNA]</scope>
    <source>
        <strain evidence="21">CBS 304.66</strain>
    </source>
</reference>
<comment type="similarity">
    <text evidence="6">In the C-terminal section; belongs to the phytoene/squalene synthase family.</text>
</comment>
<evidence type="ECO:0000256" key="17">
    <source>
        <dbReference type="ARBA" id="ARBA00029313"/>
    </source>
</evidence>
<protein>
    <recommendedName>
        <fullName evidence="9">Bifunctional lycopene cyclase/phytoene synthase</fullName>
        <ecNumber evidence="8">2.5.1.32</ecNumber>
        <ecNumber evidence="7">5.5.1.19</ecNumber>
    </recommendedName>
</protein>
<dbReference type="OrthoDB" id="6600518at2759"/>
<feature type="transmembrane region" description="Helical" evidence="19">
    <location>
        <begin position="6"/>
        <end position="24"/>
    </location>
</feature>
<dbReference type="InterPro" id="IPR002060">
    <property type="entry name" value="Squ/phyt_synthse"/>
</dbReference>
<dbReference type="PANTHER" id="PTHR31480">
    <property type="entry name" value="BIFUNCTIONAL LYCOPENE CYCLASE/PHYTOENE SYNTHASE"/>
    <property type="match status" value="1"/>
</dbReference>
<dbReference type="GO" id="GO:0045436">
    <property type="term" value="F:lycopene beta cyclase activity"/>
    <property type="evidence" value="ECO:0007669"/>
    <property type="project" value="UniProtKB-ARBA"/>
</dbReference>
<comment type="pathway">
    <text evidence="4">Carotenoid biosynthesis; phytoene biosynthesis; all-trans-phytoene from geranylgeranyl diphosphate: step 1/1.</text>
</comment>
<gene>
    <name evidence="20" type="ORF">CC78DRAFT_515374</name>
</gene>
<dbReference type="SFLD" id="SFLDG01212">
    <property type="entry name" value="Phytoene_synthase_like"/>
    <property type="match status" value="1"/>
</dbReference>
<evidence type="ECO:0000256" key="16">
    <source>
        <dbReference type="ARBA" id="ARBA00023268"/>
    </source>
</evidence>
<dbReference type="SFLD" id="SFLDS00005">
    <property type="entry name" value="Isoprenoid_Synthase_Type_I"/>
    <property type="match status" value="1"/>
</dbReference>
<dbReference type="EC" id="2.5.1.32" evidence="8"/>
<evidence type="ECO:0000256" key="10">
    <source>
        <dbReference type="ARBA" id="ARBA00022679"/>
    </source>
</evidence>
<keyword evidence="10" id="KW-0808">Transferase</keyword>
<feature type="transmembrane region" description="Helical" evidence="19">
    <location>
        <begin position="176"/>
        <end position="198"/>
    </location>
</feature>
<dbReference type="Gene3D" id="1.10.600.10">
    <property type="entry name" value="Farnesyl Diphosphate Synthase"/>
    <property type="match status" value="1"/>
</dbReference>
<dbReference type="GO" id="GO:0016117">
    <property type="term" value="P:carotenoid biosynthetic process"/>
    <property type="evidence" value="ECO:0007669"/>
    <property type="project" value="UniProtKB-KW"/>
</dbReference>
<comment type="caution">
    <text evidence="20">The sequence shown here is derived from an EMBL/GenBank/DDBJ whole genome shotgun (WGS) entry which is preliminary data.</text>
</comment>
<evidence type="ECO:0000256" key="14">
    <source>
        <dbReference type="ARBA" id="ARBA00023136"/>
    </source>
</evidence>
<dbReference type="GO" id="GO:0051996">
    <property type="term" value="F:squalene synthase [NAD(P)H] activity"/>
    <property type="evidence" value="ECO:0007669"/>
    <property type="project" value="InterPro"/>
</dbReference>
<evidence type="ECO:0000256" key="18">
    <source>
        <dbReference type="ARBA" id="ARBA00029335"/>
    </source>
</evidence>
<evidence type="ECO:0000256" key="2">
    <source>
        <dbReference type="ARBA" id="ARBA00004141"/>
    </source>
</evidence>
<dbReference type="EC" id="5.5.1.19" evidence="7"/>
<dbReference type="AlphaFoldDB" id="A0A9P4KCZ9"/>
<sequence>MGFEYVFVHIKYTIPPAVLLTLLYRPLFTRLDAYKIACLITVAVVSTIPWDSYLIRTRVWSYPRRVIIGPTLYDIPCEEIFFFIIQTYNTSLLYLILSKATFQPIYLRAERTQLHPLGPANPQWRYYRFLGQVGFGSAALLGLQMVKNGGMSTYAGLILAWAVPFLFLLWSLAYQFILGLPFSNTLIPILLPTLYLWLVDTLALKRGTWVISTNTKLGLYVWDHLEIEEAIFFLLTNTLIVFGQIAFDNALSILYTFPRTFHELPVLPSPYLLVRALLHPASKYDEGRIQGLQDAVQRLRKKSRSFFLASFTFQGQIRTDLLLLYSFCRVADDLVDNASSEPEAQMWISRLRAFLDTDYSEGKSSLVNEDYINLNFPAETKSALLHIPTTKISKMPLKELLDGFDMDLAFSKAEQPPPIRNESDLELYAHRVAGTVARMCIELIFCNYQSMLTVNDRRRILDAGDRMGTALQLVNIARDISVDAKMGRVYLPMTWVKEEGLTYISIVKDPRGMRVEKLRLRLLEKAFAAYESAKDAIEELPVEARGPIRVAVESYMEIGRVLRQEGYVVKAGRATVPKWRRLLVAWRTLGRKSTMRR</sequence>
<evidence type="ECO:0000256" key="8">
    <source>
        <dbReference type="ARBA" id="ARBA00012396"/>
    </source>
</evidence>
<dbReference type="NCBIfam" id="TIGR03462">
    <property type="entry name" value="CarR_dom_SF"/>
    <property type="match status" value="2"/>
</dbReference>
<evidence type="ECO:0000256" key="13">
    <source>
        <dbReference type="ARBA" id="ARBA00022989"/>
    </source>
</evidence>
<keyword evidence="13 19" id="KW-1133">Transmembrane helix</keyword>
<keyword evidence="21" id="KW-1185">Reference proteome</keyword>
<organism evidence="20 21">
    <name type="scientific">Lojkania enalia</name>
    <dbReference type="NCBI Taxonomy" id="147567"/>
    <lineage>
        <taxon>Eukaryota</taxon>
        <taxon>Fungi</taxon>
        <taxon>Dikarya</taxon>
        <taxon>Ascomycota</taxon>
        <taxon>Pezizomycotina</taxon>
        <taxon>Dothideomycetes</taxon>
        <taxon>Pleosporomycetidae</taxon>
        <taxon>Pleosporales</taxon>
        <taxon>Pleosporales incertae sedis</taxon>
        <taxon>Lojkania</taxon>
    </lineage>
</organism>
<evidence type="ECO:0000256" key="11">
    <source>
        <dbReference type="ARBA" id="ARBA00022692"/>
    </source>
</evidence>
<evidence type="ECO:0000313" key="20">
    <source>
        <dbReference type="EMBL" id="KAF2265413.1"/>
    </source>
</evidence>
<comment type="catalytic activity">
    <reaction evidence="1">
        <text>2 (2E,6E,10E)-geranylgeranyl diphosphate = 15-cis-phytoene + 2 diphosphate</text>
        <dbReference type="Rhea" id="RHEA:34475"/>
        <dbReference type="ChEBI" id="CHEBI:27787"/>
        <dbReference type="ChEBI" id="CHEBI:33019"/>
        <dbReference type="ChEBI" id="CHEBI:58756"/>
        <dbReference type="EC" id="2.5.1.32"/>
    </reaction>
</comment>
<evidence type="ECO:0000256" key="1">
    <source>
        <dbReference type="ARBA" id="ARBA00001805"/>
    </source>
</evidence>
<evidence type="ECO:0000256" key="7">
    <source>
        <dbReference type="ARBA" id="ARBA00012242"/>
    </source>
</evidence>
<dbReference type="InterPro" id="IPR019845">
    <property type="entry name" value="Squalene/phytoene_synthase_CS"/>
</dbReference>
<accession>A0A9P4KCZ9</accession>
<evidence type="ECO:0000256" key="15">
    <source>
        <dbReference type="ARBA" id="ARBA00023235"/>
    </source>
</evidence>
<evidence type="ECO:0000256" key="3">
    <source>
        <dbReference type="ARBA" id="ARBA00005089"/>
    </source>
</evidence>
<proteinExistence type="inferred from homology"/>
<dbReference type="GO" id="GO:0016872">
    <property type="term" value="F:intramolecular lyase activity"/>
    <property type="evidence" value="ECO:0007669"/>
    <property type="project" value="InterPro"/>
</dbReference>
<evidence type="ECO:0000256" key="6">
    <source>
        <dbReference type="ARBA" id="ARBA00008406"/>
    </source>
</evidence>
<comment type="subcellular location">
    <subcellularLocation>
        <location evidence="2">Membrane</location>
        <topology evidence="2">Multi-pass membrane protein</topology>
    </subcellularLocation>
</comment>
<evidence type="ECO:0000256" key="5">
    <source>
        <dbReference type="ARBA" id="ARBA00008247"/>
    </source>
</evidence>
<dbReference type="EMBL" id="ML986607">
    <property type="protein sequence ID" value="KAF2265413.1"/>
    <property type="molecule type" value="Genomic_DNA"/>
</dbReference>
<comment type="catalytic activity">
    <reaction evidence="18">
        <text>all-trans-lycopene = gamma-carotene</text>
        <dbReference type="Rhea" id="RHEA:32219"/>
        <dbReference type="ChEBI" id="CHEBI:15948"/>
        <dbReference type="ChEBI" id="CHEBI:27740"/>
        <dbReference type="EC" id="5.5.1.19"/>
    </reaction>
</comment>
<dbReference type="InterPro" id="IPR033904">
    <property type="entry name" value="Trans_IPPS_HH"/>
</dbReference>
<dbReference type="InterPro" id="IPR044843">
    <property type="entry name" value="Trans_IPPS_bact-type"/>
</dbReference>
<dbReference type="InterPro" id="IPR017825">
    <property type="entry name" value="Lycopene_cyclase_dom"/>
</dbReference>
<evidence type="ECO:0000256" key="9">
    <source>
        <dbReference type="ARBA" id="ARBA00018909"/>
    </source>
</evidence>